<feature type="signal peptide" evidence="1">
    <location>
        <begin position="1"/>
        <end position="22"/>
    </location>
</feature>
<protein>
    <submittedName>
        <fullName evidence="2">Uncharacterized protein</fullName>
    </submittedName>
</protein>
<sequence length="234" mass="26978">MSNIKFIFIFTLLSLSAFNTYAENIKYEHISDVVPDKYKISRLIVGDLTSDGNDEVILLIKMTDPKFNVVNNYGETVDRNKRGLIILKDSGYDYSIISENLDCFESENEDGGIYAPPEMSIESKNGHLYVHYSQGRYGWDEFNFRYKGGFFYLIGYESAEGVNGIIQRKESMNFLTMRKQTLTLDDKFDVFSDEGVEPETSLYDEKWETMSFSGLIKLRDISSLTSIYDIYPIL</sequence>
<evidence type="ECO:0000313" key="3">
    <source>
        <dbReference type="Proteomes" id="UP000318717"/>
    </source>
</evidence>
<dbReference type="OrthoDB" id="86940at2"/>
<accession>A0A4Y3HVY3</accession>
<comment type="caution">
    <text evidence="2">The sequence shown here is derived from an EMBL/GenBank/DDBJ whole genome shotgun (WGS) entry which is preliminary data.</text>
</comment>
<organism evidence="2 3">
    <name type="scientific">Vibrio inusitatus NBRC 102082</name>
    <dbReference type="NCBI Taxonomy" id="1219070"/>
    <lineage>
        <taxon>Bacteria</taxon>
        <taxon>Pseudomonadati</taxon>
        <taxon>Pseudomonadota</taxon>
        <taxon>Gammaproteobacteria</taxon>
        <taxon>Vibrionales</taxon>
        <taxon>Vibrionaceae</taxon>
        <taxon>Vibrio</taxon>
    </lineage>
</organism>
<dbReference type="EMBL" id="BJLF01000008">
    <property type="protein sequence ID" value="GEA51165.1"/>
    <property type="molecule type" value="Genomic_DNA"/>
</dbReference>
<dbReference type="RefSeq" id="WP_141345489.1">
    <property type="nucleotide sequence ID" value="NZ_BJLF01000008.1"/>
</dbReference>
<keyword evidence="1" id="KW-0732">Signal</keyword>
<evidence type="ECO:0000256" key="1">
    <source>
        <dbReference type="SAM" id="SignalP"/>
    </source>
</evidence>
<reference evidence="2 3" key="1">
    <citation type="submission" date="2019-06" db="EMBL/GenBank/DDBJ databases">
        <title>Whole genome shotgun sequence of Vibrio inusitatus NBRC 102082.</title>
        <authorList>
            <person name="Hosoyama A."/>
            <person name="Uohara A."/>
            <person name="Ohji S."/>
            <person name="Ichikawa N."/>
        </authorList>
    </citation>
    <scope>NUCLEOTIDE SEQUENCE [LARGE SCALE GENOMIC DNA]</scope>
    <source>
        <strain evidence="2 3">NBRC 102082</strain>
    </source>
</reference>
<dbReference type="AlphaFoldDB" id="A0A4Y3HVY3"/>
<proteinExistence type="predicted"/>
<evidence type="ECO:0000313" key="2">
    <source>
        <dbReference type="EMBL" id="GEA51165.1"/>
    </source>
</evidence>
<dbReference type="Proteomes" id="UP000318717">
    <property type="component" value="Unassembled WGS sequence"/>
</dbReference>
<gene>
    <name evidence="2" type="ORF">VIN01S_19690</name>
</gene>
<name>A0A4Y3HVY3_9VIBR</name>
<feature type="chain" id="PRO_5021342294" evidence="1">
    <location>
        <begin position="23"/>
        <end position="234"/>
    </location>
</feature>
<keyword evidence="3" id="KW-1185">Reference proteome</keyword>